<evidence type="ECO:0000313" key="6">
    <source>
        <dbReference type="Proteomes" id="UP001500282"/>
    </source>
</evidence>
<dbReference type="PANTHER" id="PTHR43818:SF11">
    <property type="entry name" value="BCDNA.GH03377"/>
    <property type="match status" value="1"/>
</dbReference>
<dbReference type="InterPro" id="IPR055170">
    <property type="entry name" value="GFO_IDH_MocA-like_dom"/>
</dbReference>
<evidence type="ECO:0000256" key="2">
    <source>
        <dbReference type="SAM" id="Coils"/>
    </source>
</evidence>
<dbReference type="InterPro" id="IPR050463">
    <property type="entry name" value="Gfo/Idh/MocA_oxidrdct_glycsds"/>
</dbReference>
<protein>
    <submittedName>
        <fullName evidence="5">Gfo/Idh/MocA family oxidoreductase</fullName>
    </submittedName>
</protein>
<sequence length="450" mass="46314">MGAYVRISRTAPPAGRHLAAAYECAAGAGTDREGTTVGEPLRAGLDEPLRAGLDEPSRTGLDEPLRIGLVGAGKISGAYLDTLARLPGLRLTAVTDLNRARAEAAAKSAEAAAKSAEAAAKSAEASSKAARGVAVAASADELMTREDVDAVLNLTIPAAHAEVALAALAAGRHVYGEKPLSGTREEADAILSAAERAGLRVGCAPDTVLGPGTQTARRAVDDGLIGTPVAATAFMATAGPEAWHPDPEFYYRPGGGPLLDMGPYYLSALVHLLGPVVRVAGAASRPRAQRSIGSGPRAGERFAVEVDTHVTGVLEHRGGALTTLLMSFDVHAARLPRIEVHGSEGALSVPDPNTFDGPVELWRGGAWEPLAPSAGYPGSARGYGLADMARALRAGRPHRASAELARHVLDVMLTLLDAVRERASLPVGTTCSRPEPVPFADELSISAGHG</sequence>
<keyword evidence="6" id="KW-1185">Reference proteome</keyword>
<feature type="domain" description="GFO/IDH/MocA-like oxidoreductase" evidence="4">
    <location>
        <begin position="214"/>
        <end position="347"/>
    </location>
</feature>
<organism evidence="5 6">
    <name type="scientific">Streptomyces javensis</name>
    <dbReference type="NCBI Taxonomy" id="114698"/>
    <lineage>
        <taxon>Bacteria</taxon>
        <taxon>Bacillati</taxon>
        <taxon>Actinomycetota</taxon>
        <taxon>Actinomycetes</taxon>
        <taxon>Kitasatosporales</taxon>
        <taxon>Streptomycetaceae</taxon>
        <taxon>Streptomyces</taxon>
        <taxon>Streptomyces violaceusniger group</taxon>
    </lineage>
</organism>
<evidence type="ECO:0000256" key="1">
    <source>
        <dbReference type="ARBA" id="ARBA00023002"/>
    </source>
</evidence>
<dbReference type="SUPFAM" id="SSF51735">
    <property type="entry name" value="NAD(P)-binding Rossmann-fold domains"/>
    <property type="match status" value="1"/>
</dbReference>
<accession>A0ABP4HEL7</accession>
<dbReference type="SUPFAM" id="SSF55347">
    <property type="entry name" value="Glyceraldehyde-3-phosphate dehydrogenase-like, C-terminal domain"/>
    <property type="match status" value="1"/>
</dbReference>
<feature type="domain" description="Gfo/Idh/MocA-like oxidoreductase N-terminal" evidence="3">
    <location>
        <begin position="65"/>
        <end position="202"/>
    </location>
</feature>
<reference evidence="6" key="1">
    <citation type="journal article" date="2019" name="Int. J. Syst. Evol. Microbiol.">
        <title>The Global Catalogue of Microorganisms (GCM) 10K type strain sequencing project: providing services to taxonomists for standard genome sequencing and annotation.</title>
        <authorList>
            <consortium name="The Broad Institute Genomics Platform"/>
            <consortium name="The Broad Institute Genome Sequencing Center for Infectious Disease"/>
            <person name="Wu L."/>
            <person name="Ma J."/>
        </authorList>
    </citation>
    <scope>NUCLEOTIDE SEQUENCE [LARGE SCALE GENOMIC DNA]</scope>
    <source>
        <strain evidence="6">JCM 11448</strain>
    </source>
</reference>
<comment type="caution">
    <text evidence="5">The sequence shown here is derived from an EMBL/GenBank/DDBJ whole genome shotgun (WGS) entry which is preliminary data.</text>
</comment>
<dbReference type="Gene3D" id="3.30.360.10">
    <property type="entry name" value="Dihydrodipicolinate Reductase, domain 2"/>
    <property type="match status" value="1"/>
</dbReference>
<name>A0ABP4HEL7_9ACTN</name>
<dbReference type="InterPro" id="IPR036291">
    <property type="entry name" value="NAD(P)-bd_dom_sf"/>
</dbReference>
<evidence type="ECO:0000259" key="4">
    <source>
        <dbReference type="Pfam" id="PF22725"/>
    </source>
</evidence>
<proteinExistence type="predicted"/>
<feature type="coiled-coil region" evidence="2">
    <location>
        <begin position="99"/>
        <end position="126"/>
    </location>
</feature>
<dbReference type="Proteomes" id="UP001500282">
    <property type="component" value="Unassembled WGS sequence"/>
</dbReference>
<keyword evidence="2" id="KW-0175">Coiled coil</keyword>
<dbReference type="Gene3D" id="3.40.50.720">
    <property type="entry name" value="NAD(P)-binding Rossmann-like Domain"/>
    <property type="match status" value="1"/>
</dbReference>
<dbReference type="Pfam" id="PF22725">
    <property type="entry name" value="GFO_IDH_MocA_C3"/>
    <property type="match status" value="1"/>
</dbReference>
<keyword evidence="1" id="KW-0560">Oxidoreductase</keyword>
<dbReference type="Pfam" id="PF01408">
    <property type="entry name" value="GFO_IDH_MocA"/>
    <property type="match status" value="1"/>
</dbReference>
<dbReference type="InterPro" id="IPR000683">
    <property type="entry name" value="Gfo/Idh/MocA-like_OxRdtase_N"/>
</dbReference>
<gene>
    <name evidence="5" type="ORF">GCM10009579_20480</name>
</gene>
<evidence type="ECO:0000313" key="5">
    <source>
        <dbReference type="EMBL" id="GAA1262078.1"/>
    </source>
</evidence>
<evidence type="ECO:0000259" key="3">
    <source>
        <dbReference type="Pfam" id="PF01408"/>
    </source>
</evidence>
<dbReference type="PANTHER" id="PTHR43818">
    <property type="entry name" value="BCDNA.GH03377"/>
    <property type="match status" value="1"/>
</dbReference>
<dbReference type="EMBL" id="BAAAIH010000008">
    <property type="protein sequence ID" value="GAA1262078.1"/>
    <property type="molecule type" value="Genomic_DNA"/>
</dbReference>